<evidence type="ECO:0000256" key="1">
    <source>
        <dbReference type="SAM" id="Phobius"/>
    </source>
</evidence>
<name>A0A343C6H3_9NEOP</name>
<keyword evidence="2" id="KW-0496">Mitochondrion</keyword>
<feature type="transmembrane region" description="Helical" evidence="1">
    <location>
        <begin position="7"/>
        <end position="29"/>
    </location>
</feature>
<sequence length="52" mass="6340">MPQMMPLNWMMMFSFFSIMLIMFSILNYYTSYNKPTSLPIPKPAKKILTWKW</sequence>
<reference evidence="2" key="1">
    <citation type="journal article" date="2016" name="Mitochondrial DNA Part B Resour">
        <title>The complete mitochondrial DNA genome of the Statilia maculate.</title>
        <authorList>
            <person name="Wang S."/>
            <person name="Hou F."/>
            <person name="Guo J."/>
        </authorList>
    </citation>
    <scope>NUCLEOTIDE SEQUENCE</scope>
</reference>
<dbReference type="GeneID" id="74558978"/>
<keyword evidence="1" id="KW-0812">Transmembrane</keyword>
<dbReference type="EMBL" id="KX900484">
    <property type="protein sequence ID" value="ARJ54742.1"/>
    <property type="molecule type" value="Genomic_DNA"/>
</dbReference>
<gene>
    <name evidence="2" type="primary">ATP8</name>
</gene>
<keyword evidence="1" id="KW-1133">Transmembrane helix</keyword>
<dbReference type="CTD" id="4509"/>
<accession>A0A343C6H3</accession>
<keyword evidence="1" id="KW-0472">Membrane</keyword>
<geneLocation type="mitochondrion" evidence="2"/>
<dbReference type="RefSeq" id="YP_010460782.1">
    <property type="nucleotide sequence ID" value="NC_065760.1"/>
</dbReference>
<protein>
    <submittedName>
        <fullName evidence="2">ATP synthase F0 subunit 8</fullName>
    </submittedName>
</protein>
<organism evidence="2">
    <name type="scientific">Statilia maculata</name>
    <dbReference type="NCBI Taxonomy" id="64626"/>
    <lineage>
        <taxon>Eukaryota</taxon>
        <taxon>Metazoa</taxon>
        <taxon>Ecdysozoa</taxon>
        <taxon>Arthropoda</taxon>
        <taxon>Hexapoda</taxon>
        <taxon>Insecta</taxon>
        <taxon>Pterygota</taxon>
        <taxon>Neoptera</taxon>
        <taxon>Polyneoptera</taxon>
        <taxon>Dictyoptera</taxon>
        <taxon>Mantodea</taxon>
        <taxon>Eumantodea</taxon>
        <taxon>Mantoidea</taxon>
        <taxon>Mantidae</taxon>
        <taxon>Mantinae</taxon>
        <taxon>Mantini</taxon>
        <taxon>Statilia</taxon>
    </lineage>
</organism>
<evidence type="ECO:0000313" key="2">
    <source>
        <dbReference type="EMBL" id="ARJ54742.1"/>
    </source>
</evidence>
<proteinExistence type="predicted"/>
<dbReference type="AlphaFoldDB" id="A0A343C6H3"/>